<dbReference type="EMBL" id="AHAM01000140">
    <property type="protein sequence ID" value="EHK55900.1"/>
    <property type="molecule type" value="Genomic_DNA"/>
</dbReference>
<dbReference type="Pfam" id="PF01145">
    <property type="entry name" value="Band_7"/>
    <property type="match status" value="1"/>
</dbReference>
<dbReference type="RefSeq" id="WP_008837032.1">
    <property type="nucleotide sequence ID" value="NZ_AHAM01000140.1"/>
</dbReference>
<comment type="subcellular location">
    <subcellularLocation>
        <location evidence="1">Membrane</location>
        <topology evidence="1">Single-pass membrane protein</topology>
    </subcellularLocation>
</comment>
<dbReference type="InterPro" id="IPR001107">
    <property type="entry name" value="Band_7"/>
</dbReference>
<dbReference type="PATRIC" id="fig|1107882.3.peg.3330"/>
<evidence type="ECO:0000256" key="2">
    <source>
        <dbReference type="ARBA" id="ARBA00007862"/>
    </source>
</evidence>
<dbReference type="GO" id="GO:0008233">
    <property type="term" value="F:peptidase activity"/>
    <property type="evidence" value="ECO:0007669"/>
    <property type="project" value="UniProtKB-KW"/>
</dbReference>
<keyword evidence="5 8" id="KW-0472">Membrane</keyword>
<organism evidence="10 11">
    <name type="scientific">Mesorhizobium alhagi CCNWXJ12-2</name>
    <dbReference type="NCBI Taxonomy" id="1107882"/>
    <lineage>
        <taxon>Bacteria</taxon>
        <taxon>Pseudomonadati</taxon>
        <taxon>Pseudomonadota</taxon>
        <taxon>Alphaproteobacteria</taxon>
        <taxon>Hyphomicrobiales</taxon>
        <taxon>Phyllobacteriaceae</taxon>
        <taxon>Allomesorhizobium</taxon>
    </lineage>
</organism>
<keyword evidence="3 8" id="KW-0812">Transmembrane</keyword>
<keyword evidence="4 8" id="KW-1133">Transmembrane helix</keyword>
<evidence type="ECO:0000259" key="9">
    <source>
        <dbReference type="SMART" id="SM00244"/>
    </source>
</evidence>
<dbReference type="SMART" id="SM00244">
    <property type="entry name" value="PHB"/>
    <property type="match status" value="1"/>
</dbReference>
<comment type="function">
    <text evidence="6">HflC and HflK could regulate a protease.</text>
</comment>
<dbReference type="PANTHER" id="PTHR42911">
    <property type="entry name" value="MODULATOR OF FTSH PROTEASE HFLC"/>
    <property type="match status" value="1"/>
</dbReference>
<protein>
    <recommendedName>
        <fullName evidence="6">Protein HflC</fullName>
    </recommendedName>
</protein>
<accession>H0HTC2</accession>
<gene>
    <name evidence="10" type="ORF">MAXJ12_17068</name>
</gene>
<dbReference type="GO" id="GO:0016020">
    <property type="term" value="C:membrane"/>
    <property type="evidence" value="ECO:0007669"/>
    <property type="project" value="UniProtKB-SubCell"/>
</dbReference>
<reference evidence="10 11" key="1">
    <citation type="journal article" date="2012" name="J. Bacteriol.">
        <title>Draft Genome Sequence of Mesorhizobium alhagi CCNWXJ12-2T, a Novel Salt-Resistant Species Isolated from the Desert of Northwestern China.</title>
        <authorList>
            <person name="Zhou M."/>
            <person name="Chen W."/>
            <person name="Chen H."/>
            <person name="Wei G."/>
        </authorList>
    </citation>
    <scope>NUCLEOTIDE SEQUENCE [LARGE SCALE GENOMIC DNA]</scope>
    <source>
        <strain evidence="10 11">CCNWXJ12-2</strain>
    </source>
</reference>
<evidence type="ECO:0000256" key="8">
    <source>
        <dbReference type="SAM" id="Phobius"/>
    </source>
</evidence>
<dbReference type="GO" id="GO:0006508">
    <property type="term" value="P:proteolysis"/>
    <property type="evidence" value="ECO:0007669"/>
    <property type="project" value="UniProtKB-KW"/>
</dbReference>
<comment type="similarity">
    <text evidence="2 6">Belongs to the band 7/mec-2 family. HflC subfamily.</text>
</comment>
<dbReference type="Proteomes" id="UP000003250">
    <property type="component" value="Unassembled WGS sequence"/>
</dbReference>
<dbReference type="Gene3D" id="3.30.479.30">
    <property type="entry name" value="Band 7 domain"/>
    <property type="match status" value="1"/>
</dbReference>
<dbReference type="InterPro" id="IPR036013">
    <property type="entry name" value="Band_7/SPFH_dom_sf"/>
</dbReference>
<keyword evidence="10" id="KW-0378">Hydrolase</keyword>
<dbReference type="MEROPS" id="I87.001"/>
<dbReference type="InterPro" id="IPR010200">
    <property type="entry name" value="HflC"/>
</dbReference>
<name>H0HTC2_9HYPH</name>
<dbReference type="AlphaFoldDB" id="H0HTC2"/>
<dbReference type="OrthoDB" id="9812991at2"/>
<evidence type="ECO:0000256" key="4">
    <source>
        <dbReference type="ARBA" id="ARBA00022989"/>
    </source>
</evidence>
<dbReference type="PANTHER" id="PTHR42911:SF1">
    <property type="entry name" value="MODULATOR OF FTSH PROTEASE HFLC"/>
    <property type="match status" value="1"/>
</dbReference>
<feature type="region of interest" description="Disordered" evidence="7">
    <location>
        <begin position="290"/>
        <end position="334"/>
    </location>
</feature>
<sequence>MANRLPIIGVILAVILLLVYSSIFVVNEREQAIVLRFGEIVDVKSEPGIYFKAPFGMFEADNVQIIEDRVLRFDLDDIRVQVSGGKFYEVDAFVAYRIADPRTFRQTVSGSIPLAEQRLRTRLDAALRRVYGVRGFEAALSDERASMMTEVRDQLRPDATSLGLEIEDVRIRRTDLTAEVSQQTYDRMKAERLAEAERLRARGREAAARIRARADREVVETVAEARKESEILRGEGEAQRNAIFADAFQRDPDFFEFYRSMIAYAAALDPTGTTMVLSPDSEFFRYFRSPSGAASSSGGAPRTAPNAGPAASAPEAAPAPNGTTTGATQPDAGQ</sequence>
<evidence type="ECO:0000313" key="10">
    <source>
        <dbReference type="EMBL" id="EHK55900.1"/>
    </source>
</evidence>
<dbReference type="CDD" id="cd03405">
    <property type="entry name" value="SPFH_HflC"/>
    <property type="match status" value="1"/>
</dbReference>
<dbReference type="PIRSF" id="PIRSF005651">
    <property type="entry name" value="HflC"/>
    <property type="match status" value="1"/>
</dbReference>
<feature type="transmembrane region" description="Helical" evidence="8">
    <location>
        <begin position="6"/>
        <end position="26"/>
    </location>
</feature>
<dbReference type="SUPFAM" id="SSF117892">
    <property type="entry name" value="Band 7/SPFH domain"/>
    <property type="match status" value="1"/>
</dbReference>
<keyword evidence="10" id="KW-0645">Protease</keyword>
<evidence type="ECO:0000256" key="6">
    <source>
        <dbReference type="PIRNR" id="PIRNR005651"/>
    </source>
</evidence>
<keyword evidence="11" id="KW-1185">Reference proteome</keyword>
<evidence type="ECO:0000256" key="1">
    <source>
        <dbReference type="ARBA" id="ARBA00004167"/>
    </source>
</evidence>
<feature type="domain" description="Band 7" evidence="9">
    <location>
        <begin position="21"/>
        <end position="188"/>
    </location>
</feature>
<evidence type="ECO:0000256" key="7">
    <source>
        <dbReference type="SAM" id="MobiDB-lite"/>
    </source>
</evidence>
<evidence type="ECO:0000256" key="5">
    <source>
        <dbReference type="ARBA" id="ARBA00023136"/>
    </source>
</evidence>
<evidence type="ECO:0000256" key="3">
    <source>
        <dbReference type="ARBA" id="ARBA00022692"/>
    </source>
</evidence>
<proteinExistence type="inferred from homology"/>
<evidence type="ECO:0000313" key="11">
    <source>
        <dbReference type="Proteomes" id="UP000003250"/>
    </source>
</evidence>